<keyword evidence="3" id="KW-0268">Exocytosis</keyword>
<dbReference type="OrthoDB" id="125856at2759"/>
<comment type="similarity">
    <text evidence="1">Belongs to the SEC10 family.</text>
</comment>
<keyword evidence="2" id="KW-0813">Transport</keyword>
<organism evidence="7 8">
    <name type="scientific">Hebeloma cylindrosporum</name>
    <dbReference type="NCBI Taxonomy" id="76867"/>
    <lineage>
        <taxon>Eukaryota</taxon>
        <taxon>Fungi</taxon>
        <taxon>Dikarya</taxon>
        <taxon>Basidiomycota</taxon>
        <taxon>Agaricomycotina</taxon>
        <taxon>Agaricomycetes</taxon>
        <taxon>Agaricomycetidae</taxon>
        <taxon>Agaricales</taxon>
        <taxon>Agaricineae</taxon>
        <taxon>Hymenogastraceae</taxon>
        <taxon>Hebeloma</taxon>
    </lineage>
</organism>
<reference evidence="8" key="2">
    <citation type="submission" date="2015-01" db="EMBL/GenBank/DDBJ databases">
        <title>Evolutionary Origins and Diversification of the Mycorrhizal Mutualists.</title>
        <authorList>
            <consortium name="DOE Joint Genome Institute"/>
            <consortium name="Mycorrhizal Genomics Consortium"/>
            <person name="Kohler A."/>
            <person name="Kuo A."/>
            <person name="Nagy L.G."/>
            <person name="Floudas D."/>
            <person name="Copeland A."/>
            <person name="Barry K.W."/>
            <person name="Cichocki N."/>
            <person name="Veneault-Fourrey C."/>
            <person name="LaButti K."/>
            <person name="Lindquist E.A."/>
            <person name="Lipzen A."/>
            <person name="Lundell T."/>
            <person name="Morin E."/>
            <person name="Murat C."/>
            <person name="Riley R."/>
            <person name="Ohm R."/>
            <person name="Sun H."/>
            <person name="Tunlid A."/>
            <person name="Henrissat B."/>
            <person name="Grigoriev I.V."/>
            <person name="Hibbett D.S."/>
            <person name="Martin F."/>
        </authorList>
    </citation>
    <scope>NUCLEOTIDE SEQUENCE [LARGE SCALE GENOMIC DNA]</scope>
    <source>
        <strain evidence="8">h7</strain>
    </source>
</reference>
<feature type="domain" description="Exocyst complex component Sec10-like alpha-helical bundle" evidence="5">
    <location>
        <begin position="175"/>
        <end position="806"/>
    </location>
</feature>
<dbReference type="PANTHER" id="PTHR12100:SF0">
    <property type="entry name" value="EXOCYST COMPLEX COMPONENT 5"/>
    <property type="match status" value="1"/>
</dbReference>
<dbReference type="GO" id="GO:0006887">
    <property type="term" value="P:exocytosis"/>
    <property type="evidence" value="ECO:0007669"/>
    <property type="project" value="UniProtKB-KW"/>
</dbReference>
<dbReference type="Pfam" id="PF07393">
    <property type="entry name" value="Sec10_HB"/>
    <property type="match status" value="1"/>
</dbReference>
<dbReference type="AlphaFoldDB" id="A0A0C2YZE9"/>
<dbReference type="STRING" id="686832.A0A0C2YZE9"/>
<dbReference type="EMBL" id="KN831771">
    <property type="protein sequence ID" value="KIM46352.1"/>
    <property type="molecule type" value="Genomic_DNA"/>
</dbReference>
<reference evidence="7 8" key="1">
    <citation type="submission" date="2014-04" db="EMBL/GenBank/DDBJ databases">
        <authorList>
            <consortium name="DOE Joint Genome Institute"/>
            <person name="Kuo A."/>
            <person name="Gay G."/>
            <person name="Dore J."/>
            <person name="Kohler A."/>
            <person name="Nagy L.G."/>
            <person name="Floudas D."/>
            <person name="Copeland A."/>
            <person name="Barry K.W."/>
            <person name="Cichocki N."/>
            <person name="Veneault-Fourrey C."/>
            <person name="LaButti K."/>
            <person name="Lindquist E.A."/>
            <person name="Lipzen A."/>
            <person name="Lundell T."/>
            <person name="Morin E."/>
            <person name="Murat C."/>
            <person name="Sun H."/>
            <person name="Tunlid A."/>
            <person name="Henrissat B."/>
            <person name="Grigoriev I.V."/>
            <person name="Hibbett D.S."/>
            <person name="Martin F."/>
            <person name="Nordberg H.P."/>
            <person name="Cantor M.N."/>
            <person name="Hua S.X."/>
        </authorList>
    </citation>
    <scope>NUCLEOTIDE SEQUENCE [LARGE SCALE GENOMIC DNA]</scope>
    <source>
        <strain evidence="8">h7</strain>
    </source>
</reference>
<dbReference type="GO" id="GO:0006893">
    <property type="term" value="P:Golgi to plasma membrane transport"/>
    <property type="evidence" value="ECO:0007669"/>
    <property type="project" value="TreeGrafter"/>
</dbReference>
<dbReference type="InterPro" id="IPR009976">
    <property type="entry name" value="Sec10-like"/>
</dbReference>
<feature type="domain" description="Exocyst complex component Sec10 N-terminal" evidence="6">
    <location>
        <begin position="53"/>
        <end position="166"/>
    </location>
</feature>
<name>A0A0C2YZE9_HEBCY</name>
<sequence length="860" mass="96221">MSKPPNSRAHDSEHQEYLDIAAFKGKFDVTDFVGSASEKLIADSKADNGPFDPKPFIKSFEAAVDKLIAIRKDVQAKTEQMEKSVRVAEREYSKKMVDLTKGFESVGNSFVGMESRMNEVSSTAIRIGDQLETVHIERQRAQAAYDLIDFYNQFSKGDTTGLDALRKEGRAGRRQAAVVLRRLNTVAKEVDLPSADKTGENIEKYCEKFEKEMLNLFDRCYRKGDPKMMHHCAQTLLEFNGGASCVQVYVNQHDFFINNVRDTPAPVDTILWNMIPDPNSSPPKSEVGLTELFSEIRSTVDTEAQIVKAVFPNPSVVMQVFLQRVFAQSIQQHMEQLLHKGSDISDLAYLRVLQLVHFQASALVEDLKAHELPHMSPRTPYEATEFRRSLAGSAPVTGTTPSAAISTMLETAMEELFVPYTEGQRYMERESKSLVTLYGNLLCNFARYHKAQKGKSSMFDRMVNQISAATTTTAASGGTTSAQAAAALMRFGVINSDRTERLSEEPIREEDGVLSVDVAEKILKWHAEAIGRCVELSPPNDVPKNTSILLRILADTIGTSYVDIALETALLRLDAADSKSEPNLQPLETIRAIDLICHLWQQYVNIALLPLASSSVTTRREMVVFNNQTVNRMETGANNLLQRITDAIITWLSAQLTKQKRNDFKPRNDDLSFARVNTEPCVLCCESLEKVRDAAKQNLSGKNLEVFLTEIGVAFHSLLLDHLRKFPVSATGGLMLAKDLKSYQDTITSFGIQSLHERFEFIRQLGNVFLVRPEILKSYITENYLGRIDASLLKPYLSLRSDWGQFEKGFDSEVPDEVGPGQGLRDRFTRLSVMMKELEGLKVEGITGSFSRPFGNSKPT</sequence>
<dbReference type="InterPro" id="IPR048627">
    <property type="entry name" value="Sec10_HB"/>
</dbReference>
<keyword evidence="8" id="KW-1185">Reference proteome</keyword>
<proteinExistence type="inferred from homology"/>
<evidence type="ECO:0000313" key="7">
    <source>
        <dbReference type="EMBL" id="KIM46352.1"/>
    </source>
</evidence>
<accession>A0A0C2YZE9</accession>
<evidence type="ECO:0000256" key="1">
    <source>
        <dbReference type="ARBA" id="ARBA00006572"/>
    </source>
</evidence>
<dbReference type="Gene3D" id="1.20.58.1970">
    <property type="match status" value="1"/>
</dbReference>
<evidence type="ECO:0000259" key="5">
    <source>
        <dbReference type="Pfam" id="PF07393"/>
    </source>
</evidence>
<evidence type="ECO:0000259" key="6">
    <source>
        <dbReference type="Pfam" id="PF20667"/>
    </source>
</evidence>
<dbReference type="Pfam" id="PF20667">
    <property type="entry name" value="Sec10_N"/>
    <property type="match status" value="1"/>
</dbReference>
<evidence type="ECO:0000313" key="8">
    <source>
        <dbReference type="Proteomes" id="UP000053424"/>
    </source>
</evidence>
<dbReference type="Proteomes" id="UP000053424">
    <property type="component" value="Unassembled WGS sequence"/>
</dbReference>
<keyword evidence="4" id="KW-0175">Coiled coil</keyword>
<dbReference type="InterPro" id="IPR048625">
    <property type="entry name" value="Sec10_N"/>
</dbReference>
<protein>
    <submittedName>
        <fullName evidence="7">Uncharacterized protein</fullName>
    </submittedName>
</protein>
<dbReference type="HOGENOM" id="CLU_008002_1_0_1"/>
<dbReference type="GO" id="GO:0000145">
    <property type="term" value="C:exocyst"/>
    <property type="evidence" value="ECO:0007669"/>
    <property type="project" value="TreeGrafter"/>
</dbReference>
<gene>
    <name evidence="7" type="ORF">M413DRAFT_441441</name>
</gene>
<evidence type="ECO:0000256" key="3">
    <source>
        <dbReference type="ARBA" id="ARBA00022483"/>
    </source>
</evidence>
<evidence type="ECO:0000256" key="2">
    <source>
        <dbReference type="ARBA" id="ARBA00022448"/>
    </source>
</evidence>
<dbReference type="PANTHER" id="PTHR12100">
    <property type="entry name" value="SEC10"/>
    <property type="match status" value="1"/>
</dbReference>
<evidence type="ECO:0000256" key="4">
    <source>
        <dbReference type="ARBA" id="ARBA00023054"/>
    </source>
</evidence>